<dbReference type="RefSeq" id="XP_071923279.1">
    <property type="nucleotide sequence ID" value="XM_072067178.1"/>
</dbReference>
<organism evidence="2 3">
    <name type="scientific">Coffea arabica</name>
    <name type="common">Arabian coffee</name>
    <dbReference type="NCBI Taxonomy" id="13443"/>
    <lineage>
        <taxon>Eukaryota</taxon>
        <taxon>Viridiplantae</taxon>
        <taxon>Streptophyta</taxon>
        <taxon>Embryophyta</taxon>
        <taxon>Tracheophyta</taxon>
        <taxon>Spermatophyta</taxon>
        <taxon>Magnoliopsida</taxon>
        <taxon>eudicotyledons</taxon>
        <taxon>Gunneridae</taxon>
        <taxon>Pentapetalae</taxon>
        <taxon>asterids</taxon>
        <taxon>lamiids</taxon>
        <taxon>Gentianales</taxon>
        <taxon>Rubiaceae</taxon>
        <taxon>Ixoroideae</taxon>
        <taxon>Gardenieae complex</taxon>
        <taxon>Bertiereae - Coffeeae clade</taxon>
        <taxon>Coffeeae</taxon>
        <taxon>Coffea</taxon>
    </lineage>
</organism>
<dbReference type="InterPro" id="IPR005135">
    <property type="entry name" value="Endo/exonuclease/phosphatase"/>
</dbReference>
<dbReference type="Gene3D" id="3.60.10.10">
    <property type="entry name" value="Endonuclease/exonuclease/phosphatase"/>
    <property type="match status" value="1"/>
</dbReference>
<dbReference type="GeneID" id="140015253"/>
<keyword evidence="2" id="KW-1185">Reference proteome</keyword>
<dbReference type="Pfam" id="PF03372">
    <property type="entry name" value="Exo_endo_phos"/>
    <property type="match status" value="1"/>
</dbReference>
<accession>A0ABM4VUS3</accession>
<evidence type="ECO:0000259" key="1">
    <source>
        <dbReference type="Pfam" id="PF03372"/>
    </source>
</evidence>
<dbReference type="PANTHER" id="PTHR35218:SF9">
    <property type="entry name" value="ENDONUCLEASE_EXONUCLEASE_PHOSPHATASE DOMAIN-CONTAINING PROTEIN"/>
    <property type="match status" value="1"/>
</dbReference>
<dbReference type="SUPFAM" id="SSF56219">
    <property type="entry name" value="DNase I-like"/>
    <property type="match status" value="1"/>
</dbReference>
<name>A0ABM4VUS3_COFAR</name>
<feature type="domain" description="Endonuclease/exonuclease/phosphatase" evidence="1">
    <location>
        <begin position="5"/>
        <end position="210"/>
    </location>
</feature>
<evidence type="ECO:0000313" key="2">
    <source>
        <dbReference type="Proteomes" id="UP001652660"/>
    </source>
</evidence>
<sequence>MRALVWNCRGVGSPLTVPLLKEAVLLHFPSLVFLSEIKNKKSVLNCVKQKIKFDNLFLVDPVGMVGGLAVTWKDEVTVRKVLFTSFTIELLIVDRDTNLEWWCVCIYASPDDSVRKAQWDVITRRSQLWGGAWAIMGDMNDMVSNGEKWGGRERADISFKSFRDFINTNELVDIGYEGKPWTWSNRWDNEGEIREHLDKVLGSGGWCNNFRNARCRHLETEASDHSMLLVDTKPAMGKRWKKRFVFDMNWLQYKEVGNIVKSA</sequence>
<dbReference type="InterPro" id="IPR036691">
    <property type="entry name" value="Endo/exonu/phosph_ase_sf"/>
</dbReference>
<dbReference type="PANTHER" id="PTHR35218">
    <property type="entry name" value="RNASE H DOMAIN-CONTAINING PROTEIN"/>
    <property type="match status" value="1"/>
</dbReference>
<protein>
    <recommendedName>
        <fullName evidence="1">Endonuclease/exonuclease/phosphatase domain-containing protein</fullName>
    </recommendedName>
</protein>
<reference evidence="3" key="1">
    <citation type="submission" date="2025-08" db="UniProtKB">
        <authorList>
            <consortium name="RefSeq"/>
        </authorList>
    </citation>
    <scope>IDENTIFICATION</scope>
    <source>
        <tissue evidence="3">Leaves</tissue>
    </source>
</reference>
<evidence type="ECO:0000313" key="3">
    <source>
        <dbReference type="RefSeq" id="XP_071923279.1"/>
    </source>
</evidence>
<dbReference type="Proteomes" id="UP001652660">
    <property type="component" value="Chromosome 10e"/>
</dbReference>
<proteinExistence type="predicted"/>
<gene>
    <name evidence="3" type="primary">LOC140015253</name>
</gene>